<accession>A0AAC9LAR8</accession>
<dbReference type="InterPro" id="IPR047728">
    <property type="entry name" value="LipDrop-assoc"/>
</dbReference>
<dbReference type="AlphaFoldDB" id="A0AAC9LAR8"/>
<feature type="compositionally biased region" description="Low complexity" evidence="1">
    <location>
        <begin position="131"/>
        <end position="147"/>
    </location>
</feature>
<dbReference type="RefSeq" id="WP_075763823.1">
    <property type="nucleotide sequence ID" value="NZ_CP016076.1"/>
</dbReference>
<dbReference type="NCBIfam" id="NF033649">
    <property type="entry name" value="LipDrop_Rv1109c"/>
    <property type="match status" value="1"/>
</dbReference>
<feature type="region of interest" description="Disordered" evidence="1">
    <location>
        <begin position="62"/>
        <end position="190"/>
    </location>
</feature>
<keyword evidence="3" id="KW-1185">Reference proteome</keyword>
<name>A0AAC9LAR8_9PSEU</name>
<evidence type="ECO:0000313" key="2">
    <source>
        <dbReference type="EMBL" id="APU12914.1"/>
    </source>
</evidence>
<evidence type="ECO:0000313" key="3">
    <source>
        <dbReference type="Proteomes" id="UP000185511"/>
    </source>
</evidence>
<evidence type="ECO:0008006" key="4">
    <source>
        <dbReference type="Google" id="ProtNLM"/>
    </source>
</evidence>
<dbReference type="KEGG" id="acad:UA74_04175"/>
<reference evidence="3" key="1">
    <citation type="submission" date="2016-06" db="EMBL/GenBank/DDBJ databases">
        <title>Complete genome sequence of Actinoalloteichus fjordicus DSM 46855 (=ADI127-17), type strain of the new species Actinoalloteichus fjordicus.</title>
        <authorList>
            <person name="Ruckert C."/>
            <person name="Nouioui I."/>
            <person name="Willmese J."/>
            <person name="van Wezel G."/>
            <person name="Klenk H.-P."/>
            <person name="Kalinowski J."/>
            <person name="Zotchev S.B."/>
        </authorList>
    </citation>
    <scope>NUCLEOTIDE SEQUENCE [LARGE SCALE GENOMIC DNA]</scope>
    <source>
        <strain evidence="3">ADI127-7</strain>
    </source>
</reference>
<dbReference type="Proteomes" id="UP000185511">
    <property type="component" value="Chromosome"/>
</dbReference>
<gene>
    <name evidence="2" type="ORF">UA74_04175</name>
</gene>
<protein>
    <recommendedName>
        <fullName evidence="4">Lipid droplet-associated protein</fullName>
    </recommendedName>
</protein>
<evidence type="ECO:0000256" key="1">
    <source>
        <dbReference type="SAM" id="MobiDB-lite"/>
    </source>
</evidence>
<proteinExistence type="predicted"/>
<organism evidence="2 3">
    <name type="scientific">Actinoalloteichus fjordicus</name>
    <dbReference type="NCBI Taxonomy" id="1612552"/>
    <lineage>
        <taxon>Bacteria</taxon>
        <taxon>Bacillati</taxon>
        <taxon>Actinomycetota</taxon>
        <taxon>Actinomycetes</taxon>
        <taxon>Pseudonocardiales</taxon>
        <taxon>Pseudonocardiaceae</taxon>
        <taxon>Actinoalloteichus</taxon>
    </lineage>
</organism>
<sequence length="242" mass="25298">MTNLPLPVRLAAGLAVTAVEQARRLPEQLAGLPVTVVSQALALSMRVQQQVTELAIKGDEALSGLRTPEENPEWATFDEDLPADDVPSAFRAGSPRPDTDDHDADDAGLGESALSDPVLGDVRAGRDARSGRASTRSSAAPTGSSRDAGSDGDADADRPGSQRSDSAGGRFAGAVVPEEDSPHPSDAPVTGYDAFSLAQLRGRLRGFSPEQLRALLAYEQAGEARPAYVRMLSNRLVTVGAE</sequence>
<feature type="compositionally biased region" description="Acidic residues" evidence="1">
    <location>
        <begin position="70"/>
        <end position="83"/>
    </location>
</feature>
<dbReference type="EMBL" id="CP016076">
    <property type="protein sequence ID" value="APU12914.1"/>
    <property type="molecule type" value="Genomic_DNA"/>
</dbReference>